<dbReference type="PANTHER" id="PTHR13932">
    <property type="entry name" value="COPROPORPHYRINIGEN III OXIDASE"/>
    <property type="match status" value="1"/>
</dbReference>
<keyword evidence="2" id="KW-0349">Heme</keyword>
<dbReference type="GO" id="GO:0051539">
    <property type="term" value="F:4 iron, 4 sulfur cluster binding"/>
    <property type="evidence" value="ECO:0007669"/>
    <property type="project" value="UniProtKB-UniRule"/>
</dbReference>
<dbReference type="SFLD" id="SFLDF00562">
    <property type="entry name" value="HemN-like__clustered_with_heat"/>
    <property type="match status" value="1"/>
</dbReference>
<dbReference type="SFLD" id="SFLDF00288">
    <property type="entry name" value="HemN-like__clustered_with_nucl"/>
    <property type="match status" value="1"/>
</dbReference>
<dbReference type="InterPro" id="IPR006638">
    <property type="entry name" value="Elp3/MiaA/NifB-like_rSAM"/>
</dbReference>
<evidence type="ECO:0000256" key="1">
    <source>
        <dbReference type="ARBA" id="ARBA00006100"/>
    </source>
</evidence>
<comment type="similarity">
    <text evidence="1">Belongs to the anaerobic coproporphyrinogen-III oxidase family. HemW subfamily.</text>
</comment>
<evidence type="ECO:0000256" key="2">
    <source>
        <dbReference type="RuleBase" id="RU364116"/>
    </source>
</evidence>
<dbReference type="EMBL" id="CP046566">
    <property type="protein sequence ID" value="QGW27060.1"/>
    <property type="molecule type" value="Genomic_DNA"/>
</dbReference>
<dbReference type="SFLD" id="SFLDS00029">
    <property type="entry name" value="Radical_SAM"/>
    <property type="match status" value="1"/>
</dbReference>
<dbReference type="GO" id="GO:0006779">
    <property type="term" value="P:porphyrin-containing compound biosynthetic process"/>
    <property type="evidence" value="ECO:0007669"/>
    <property type="project" value="InterPro"/>
</dbReference>
<keyword evidence="5" id="KW-1185">Reference proteome</keyword>
<keyword evidence="2" id="KW-0411">Iron-sulfur</keyword>
<dbReference type="InterPro" id="IPR034505">
    <property type="entry name" value="Coproporphyrinogen-III_oxidase"/>
</dbReference>
<proteinExistence type="inferred from homology"/>
<dbReference type="KEGG" id="fls:GLV81_02120"/>
<reference evidence="4 5" key="1">
    <citation type="submission" date="2019-11" db="EMBL/GenBank/DDBJ databases">
        <authorList>
            <person name="Im W.T."/>
        </authorList>
    </citation>
    <scope>NUCLEOTIDE SEQUENCE [LARGE SCALE GENOMIC DNA]</scope>
    <source>
        <strain evidence="4 5">SB-02</strain>
    </source>
</reference>
<organism evidence="4 5">
    <name type="scientific">Phnomibacter ginsenosidimutans</name>
    <dbReference type="NCBI Taxonomy" id="2676868"/>
    <lineage>
        <taxon>Bacteria</taxon>
        <taxon>Pseudomonadati</taxon>
        <taxon>Bacteroidota</taxon>
        <taxon>Chitinophagia</taxon>
        <taxon>Chitinophagales</taxon>
        <taxon>Chitinophagaceae</taxon>
        <taxon>Phnomibacter</taxon>
    </lineage>
</organism>
<gene>
    <name evidence="4" type="primary">hemW</name>
    <name evidence="4" type="ORF">GLV81_02120</name>
</gene>
<dbReference type="Pfam" id="PF04055">
    <property type="entry name" value="Radical_SAM"/>
    <property type="match status" value="1"/>
</dbReference>
<dbReference type="InterPro" id="IPR010723">
    <property type="entry name" value="HemN_C"/>
</dbReference>
<evidence type="ECO:0000313" key="5">
    <source>
        <dbReference type="Proteomes" id="UP000426027"/>
    </source>
</evidence>
<dbReference type="SUPFAM" id="SSF102114">
    <property type="entry name" value="Radical SAM enzymes"/>
    <property type="match status" value="1"/>
</dbReference>
<dbReference type="InterPro" id="IPR058240">
    <property type="entry name" value="rSAM_sf"/>
</dbReference>
<dbReference type="AlphaFoldDB" id="A0A6I6GAF1"/>
<keyword evidence="2" id="KW-0408">Iron</keyword>
<dbReference type="SFLD" id="SFLDG01065">
    <property type="entry name" value="anaerobic_coproporphyrinogen-I"/>
    <property type="match status" value="1"/>
</dbReference>
<dbReference type="Proteomes" id="UP000426027">
    <property type="component" value="Chromosome"/>
</dbReference>
<dbReference type="GO" id="GO:0004109">
    <property type="term" value="F:coproporphyrinogen oxidase activity"/>
    <property type="evidence" value="ECO:0007669"/>
    <property type="project" value="InterPro"/>
</dbReference>
<dbReference type="InterPro" id="IPR004559">
    <property type="entry name" value="HemW-like"/>
</dbReference>
<dbReference type="Gene3D" id="3.80.30.20">
    <property type="entry name" value="tm_1862 like domain"/>
    <property type="match status" value="1"/>
</dbReference>
<dbReference type="InterPro" id="IPR007197">
    <property type="entry name" value="rSAM"/>
</dbReference>
<feature type="domain" description="Radical SAM core" evidence="3">
    <location>
        <begin position="1"/>
        <end position="234"/>
    </location>
</feature>
<dbReference type="PANTHER" id="PTHR13932:SF5">
    <property type="entry name" value="RADICAL S-ADENOSYL METHIONINE DOMAIN-CONTAINING PROTEIN 1, MITOCHONDRIAL"/>
    <property type="match status" value="1"/>
</dbReference>
<dbReference type="GO" id="GO:0005737">
    <property type="term" value="C:cytoplasm"/>
    <property type="evidence" value="ECO:0007669"/>
    <property type="project" value="UniProtKB-SubCell"/>
</dbReference>
<dbReference type="InterPro" id="IPR023404">
    <property type="entry name" value="rSAM_horseshoe"/>
</dbReference>
<keyword evidence="2" id="KW-0004">4Fe-4S</keyword>
<keyword evidence="2" id="KW-0143">Chaperone</keyword>
<dbReference type="PROSITE" id="PS51918">
    <property type="entry name" value="RADICAL_SAM"/>
    <property type="match status" value="1"/>
</dbReference>
<sequence length="386" mass="43464">MAGIYFHIPFCSKACHYCNFHFSTSLHRRPEVLQAMLQQLQQRQLPTGVALPTHISSIYFGGGTPSLLSAAELGQLLVAVRQQFAVSTDAEITLEANPDDIDAARLEQWLALGINRLSMGVQSFHDDDLRWMNRAHRASQSLAAIHAARAAGFHNFSIDLIYGVPGMSMERWQHNVEQAMALQVPHLSCYALTVEEKTALHHFVQKGKVAPMDDALQARHFEALMQWTAAQGYEHYEISNYALPGKRSRHNSSYWQGQPYWGIGPSAHSFDGQHTRWWNIANNSEYIRLLQAGAPAYEVEVLSPVQRMNETIMTLLRTSEGLPVNLEAQQMGGYTYPATQWASAQDYLHEFMQNGWVTLQRHLLQLTNSGKLYADHIASALFASED</sequence>
<keyword evidence="2" id="KW-0479">Metal-binding</keyword>
<dbReference type="Pfam" id="PF06969">
    <property type="entry name" value="HemN_C"/>
    <property type="match status" value="1"/>
</dbReference>
<protein>
    <recommendedName>
        <fullName evidence="2">Heme chaperone HemW</fullName>
    </recommendedName>
</protein>
<accession>A0A6I6GAF1</accession>
<evidence type="ECO:0000313" key="4">
    <source>
        <dbReference type="EMBL" id="QGW27060.1"/>
    </source>
</evidence>
<keyword evidence="2" id="KW-0949">S-adenosyl-L-methionine</keyword>
<keyword evidence="2" id="KW-0963">Cytoplasm</keyword>
<dbReference type="GO" id="GO:0046872">
    <property type="term" value="F:metal ion binding"/>
    <property type="evidence" value="ECO:0007669"/>
    <property type="project" value="UniProtKB-UniRule"/>
</dbReference>
<dbReference type="RefSeq" id="WP_157476429.1">
    <property type="nucleotide sequence ID" value="NZ_CP046566.1"/>
</dbReference>
<comment type="function">
    <text evidence="2">Probably acts as a heme chaperone, transferring heme to an unknown acceptor. Binds one molecule of heme per monomer, possibly covalently. Binds 1 [4Fe-4S] cluster. The cluster is coordinated with 3 cysteines and an exchangeable S-adenosyl-L-methionine.</text>
</comment>
<name>A0A6I6GAF1_9BACT</name>
<comment type="subcellular location">
    <subcellularLocation>
        <location evidence="2">Cytoplasm</location>
    </subcellularLocation>
</comment>
<evidence type="ECO:0000259" key="3">
    <source>
        <dbReference type="PROSITE" id="PS51918"/>
    </source>
</evidence>
<dbReference type="NCBIfam" id="TIGR00539">
    <property type="entry name" value="hemN_rel"/>
    <property type="match status" value="1"/>
</dbReference>
<dbReference type="SMART" id="SM00729">
    <property type="entry name" value="Elp3"/>
    <property type="match status" value="1"/>
</dbReference>